<dbReference type="RefSeq" id="WP_413280382.1">
    <property type="nucleotide sequence ID" value="NZ_JBHFNT010000232.1"/>
</dbReference>
<organism evidence="1 2">
    <name type="scientific">Floridaenema evergladense BLCC-F167</name>
    <dbReference type="NCBI Taxonomy" id="3153639"/>
    <lineage>
        <taxon>Bacteria</taxon>
        <taxon>Bacillati</taxon>
        <taxon>Cyanobacteriota</taxon>
        <taxon>Cyanophyceae</taxon>
        <taxon>Oscillatoriophycideae</taxon>
        <taxon>Aerosakkonematales</taxon>
        <taxon>Aerosakkonemataceae</taxon>
        <taxon>Floridanema</taxon>
        <taxon>Floridanema evergladense</taxon>
    </lineage>
</organism>
<protein>
    <submittedName>
        <fullName evidence="1">Uncharacterized protein</fullName>
    </submittedName>
</protein>
<dbReference type="Gene3D" id="3.90.70.10">
    <property type="entry name" value="Cysteine proteinases"/>
    <property type="match status" value="1"/>
</dbReference>
<dbReference type="Proteomes" id="UP001576780">
    <property type="component" value="Unassembled WGS sequence"/>
</dbReference>
<evidence type="ECO:0000313" key="1">
    <source>
        <dbReference type="EMBL" id="MFB2838048.1"/>
    </source>
</evidence>
<keyword evidence="2" id="KW-1185">Reference proteome</keyword>
<comment type="caution">
    <text evidence="1">The sequence shown here is derived from an EMBL/GenBank/DDBJ whole genome shotgun (WGS) entry which is preliminary data.</text>
</comment>
<accession>A0ABV4WSI6</accession>
<name>A0ABV4WSI6_9CYAN</name>
<proteinExistence type="predicted"/>
<evidence type="ECO:0000313" key="2">
    <source>
        <dbReference type="Proteomes" id="UP001576780"/>
    </source>
</evidence>
<sequence>MLLIDRGFTNINQSLIENLTGAPTSAQAIANALNQLTPLSSKKWQGGFINTPTTLAAFNLLLNTKRSWMAQMKEFGNRIAHMVVVDGVDDNGLVLIRDLWEGTSYKMEVEEFLKFWNQIAVF</sequence>
<gene>
    <name evidence="1" type="ORF">ACE1CA_26405</name>
</gene>
<reference evidence="1 2" key="1">
    <citation type="submission" date="2024-09" db="EMBL/GenBank/DDBJ databases">
        <title>Floridaenema gen nov. (Aerosakkonemataceae, Aerosakkonematales ord. nov., Cyanobacteria) from benthic tropical and subtropical fresh waters, with the description of four new species.</title>
        <authorList>
            <person name="Moretto J.A."/>
            <person name="Berthold D.E."/>
            <person name="Lefler F.W."/>
            <person name="Huang I.-S."/>
            <person name="Laughinghouse H. IV."/>
        </authorList>
    </citation>
    <scope>NUCLEOTIDE SEQUENCE [LARGE SCALE GENOMIC DNA]</scope>
    <source>
        <strain evidence="1 2">BLCC-F167</strain>
    </source>
</reference>
<dbReference type="EMBL" id="JBHFNT010000232">
    <property type="protein sequence ID" value="MFB2838048.1"/>
    <property type="molecule type" value="Genomic_DNA"/>
</dbReference>